<evidence type="ECO:0000256" key="1">
    <source>
        <dbReference type="SAM" id="MobiDB-lite"/>
    </source>
</evidence>
<name>A0A7S3P229_EUPCR</name>
<proteinExistence type="predicted"/>
<dbReference type="EMBL" id="HBIK01035002">
    <property type="protein sequence ID" value="CAE0391469.1"/>
    <property type="molecule type" value="Transcribed_RNA"/>
</dbReference>
<protein>
    <submittedName>
        <fullName evidence="2">Uncharacterized protein</fullName>
    </submittedName>
</protein>
<organism evidence="2">
    <name type="scientific">Euplotes crassus</name>
    <dbReference type="NCBI Taxonomy" id="5936"/>
    <lineage>
        <taxon>Eukaryota</taxon>
        <taxon>Sar</taxon>
        <taxon>Alveolata</taxon>
        <taxon>Ciliophora</taxon>
        <taxon>Intramacronucleata</taxon>
        <taxon>Spirotrichea</taxon>
        <taxon>Hypotrichia</taxon>
        <taxon>Euplotida</taxon>
        <taxon>Euplotidae</taxon>
        <taxon>Moneuplotes</taxon>
    </lineage>
</organism>
<accession>A0A7S3P229</accession>
<sequence length="117" mass="13139">MNSSIYSSGTVFTFRDFDEANISDEISSEGSSTLFQVRETVGARSMGSSPFSKSKNDFGNEYLLAMNDQRIFKTNANDADKNSYDKENDLRNKSATQRDISDLLKKLAKQRKMASLN</sequence>
<dbReference type="AlphaFoldDB" id="A0A7S3P229"/>
<reference evidence="2" key="1">
    <citation type="submission" date="2021-01" db="EMBL/GenBank/DDBJ databases">
        <authorList>
            <person name="Corre E."/>
            <person name="Pelletier E."/>
            <person name="Niang G."/>
            <person name="Scheremetjew M."/>
            <person name="Finn R."/>
            <person name="Kale V."/>
            <person name="Holt S."/>
            <person name="Cochrane G."/>
            <person name="Meng A."/>
            <person name="Brown T."/>
            <person name="Cohen L."/>
        </authorList>
    </citation>
    <scope>NUCLEOTIDE SEQUENCE</scope>
    <source>
        <strain evidence="2">CT5</strain>
    </source>
</reference>
<feature type="compositionally biased region" description="Basic and acidic residues" evidence="1">
    <location>
        <begin position="78"/>
        <end position="92"/>
    </location>
</feature>
<feature type="region of interest" description="Disordered" evidence="1">
    <location>
        <begin position="75"/>
        <end position="97"/>
    </location>
</feature>
<evidence type="ECO:0000313" key="2">
    <source>
        <dbReference type="EMBL" id="CAE0391469.1"/>
    </source>
</evidence>
<gene>
    <name evidence="2" type="ORF">ECRA1380_LOCUS16445</name>
</gene>